<name>A0A8X7V269_BRACI</name>
<dbReference type="AlphaFoldDB" id="A0A8X7V269"/>
<evidence type="ECO:0000259" key="1">
    <source>
        <dbReference type="Pfam" id="PF13456"/>
    </source>
</evidence>
<accession>A0A8X7V269</accession>
<comment type="caution">
    <text evidence="2">The sequence shown here is derived from an EMBL/GenBank/DDBJ whole genome shotgun (WGS) entry which is preliminary data.</text>
</comment>
<dbReference type="PANTHER" id="PTHR47074">
    <property type="entry name" value="BNAC02G40300D PROTEIN"/>
    <property type="match status" value="1"/>
</dbReference>
<dbReference type="InterPro" id="IPR036397">
    <property type="entry name" value="RNaseH_sf"/>
</dbReference>
<dbReference type="SUPFAM" id="SSF53098">
    <property type="entry name" value="Ribonuclease H-like"/>
    <property type="match status" value="1"/>
</dbReference>
<reference evidence="2 3" key="1">
    <citation type="submission" date="2020-02" db="EMBL/GenBank/DDBJ databases">
        <authorList>
            <person name="Ma Q."/>
            <person name="Huang Y."/>
            <person name="Song X."/>
            <person name="Pei D."/>
        </authorList>
    </citation>
    <scope>NUCLEOTIDE SEQUENCE [LARGE SCALE GENOMIC DNA]</scope>
    <source>
        <strain evidence="2">Sxm20200214</strain>
        <tissue evidence="2">Leaf</tissue>
    </source>
</reference>
<dbReference type="OrthoDB" id="1112345at2759"/>
<dbReference type="PANTHER" id="PTHR47074:SF49">
    <property type="entry name" value="POLYNUCLEOTIDYL TRANSFERASE, RIBONUCLEASE H-LIKE SUPERFAMILY PROTEIN"/>
    <property type="match status" value="1"/>
</dbReference>
<evidence type="ECO:0000313" key="3">
    <source>
        <dbReference type="Proteomes" id="UP000886595"/>
    </source>
</evidence>
<protein>
    <recommendedName>
        <fullName evidence="1">RNase H type-1 domain-containing protein</fullName>
    </recommendedName>
</protein>
<dbReference type="Gene3D" id="3.30.420.10">
    <property type="entry name" value="Ribonuclease H-like superfamily/Ribonuclease H"/>
    <property type="match status" value="1"/>
</dbReference>
<dbReference type="Pfam" id="PF13456">
    <property type="entry name" value="RVT_3"/>
    <property type="match status" value="1"/>
</dbReference>
<gene>
    <name evidence="2" type="ORF">Bca52824_043615</name>
</gene>
<dbReference type="InterPro" id="IPR052929">
    <property type="entry name" value="RNase_H-like_EbsB-rel"/>
</dbReference>
<dbReference type="EMBL" id="JAAMPC010000009">
    <property type="protein sequence ID" value="KAG2296946.1"/>
    <property type="molecule type" value="Genomic_DNA"/>
</dbReference>
<dbReference type="GO" id="GO:0003676">
    <property type="term" value="F:nucleic acid binding"/>
    <property type="evidence" value="ECO:0007669"/>
    <property type="project" value="InterPro"/>
</dbReference>
<dbReference type="GO" id="GO:0004523">
    <property type="term" value="F:RNA-DNA hybrid ribonuclease activity"/>
    <property type="evidence" value="ECO:0007669"/>
    <property type="project" value="InterPro"/>
</dbReference>
<keyword evidence="3" id="KW-1185">Reference proteome</keyword>
<proteinExistence type="predicted"/>
<dbReference type="Proteomes" id="UP000886595">
    <property type="component" value="Unassembled WGS sequence"/>
</dbReference>
<dbReference type="InterPro" id="IPR012337">
    <property type="entry name" value="RNaseH-like_sf"/>
</dbReference>
<organism evidence="2 3">
    <name type="scientific">Brassica carinata</name>
    <name type="common">Ethiopian mustard</name>
    <name type="synonym">Abyssinian cabbage</name>
    <dbReference type="NCBI Taxonomy" id="52824"/>
    <lineage>
        <taxon>Eukaryota</taxon>
        <taxon>Viridiplantae</taxon>
        <taxon>Streptophyta</taxon>
        <taxon>Embryophyta</taxon>
        <taxon>Tracheophyta</taxon>
        <taxon>Spermatophyta</taxon>
        <taxon>Magnoliopsida</taxon>
        <taxon>eudicotyledons</taxon>
        <taxon>Gunneridae</taxon>
        <taxon>Pentapetalae</taxon>
        <taxon>rosids</taxon>
        <taxon>malvids</taxon>
        <taxon>Brassicales</taxon>
        <taxon>Brassicaceae</taxon>
        <taxon>Brassiceae</taxon>
        <taxon>Brassica</taxon>
    </lineage>
</organism>
<sequence length="241" mass="27227">MHVFFQYPFAKEVWRFIPLKSPIRIEEEADFKTLMVKAREMICLPPTGIRAPVLPWICWYLWLARNRLIFEDKSAQPSEVATKCLSAALEWNQAQTSDFSKESKVVPVRLPLRQAPRQNHTICCFVDAAWEASSKRAGTAWRFTNEQLGSFSSGTCIIDNVSSPLMAESLALCKGITEAMKLELPSVAFLSDCATLIRAISIPNQLKEIYGVLQDIKSLSSSFDSITFNHISRSRTAMLIF</sequence>
<evidence type="ECO:0000313" key="2">
    <source>
        <dbReference type="EMBL" id="KAG2296946.1"/>
    </source>
</evidence>
<feature type="domain" description="RNase H type-1" evidence="1">
    <location>
        <begin position="126"/>
        <end position="235"/>
    </location>
</feature>
<dbReference type="InterPro" id="IPR044730">
    <property type="entry name" value="RNase_H-like_dom_plant"/>
</dbReference>
<dbReference type="CDD" id="cd06222">
    <property type="entry name" value="RNase_H_like"/>
    <property type="match status" value="1"/>
</dbReference>
<dbReference type="InterPro" id="IPR002156">
    <property type="entry name" value="RNaseH_domain"/>
</dbReference>